<dbReference type="AlphaFoldDB" id="A0A0D2VJN6"/>
<protein>
    <submittedName>
        <fullName evidence="3">Uncharacterized protein</fullName>
    </submittedName>
</protein>
<keyword evidence="4" id="KW-1185">Reference proteome</keyword>
<keyword evidence="1" id="KW-0175">Coiled coil</keyword>
<name>A0A0D2VJN6_CAPO3</name>
<reference evidence="4" key="1">
    <citation type="submission" date="2011-02" db="EMBL/GenBank/DDBJ databases">
        <title>The Genome Sequence of Capsaspora owczarzaki ATCC 30864.</title>
        <authorList>
            <person name="Russ C."/>
            <person name="Cuomo C."/>
            <person name="Burger G."/>
            <person name="Gray M.W."/>
            <person name="Holland P.W.H."/>
            <person name="King N."/>
            <person name="Lang F.B.F."/>
            <person name="Roger A.J."/>
            <person name="Ruiz-Trillo I."/>
            <person name="Young S.K."/>
            <person name="Zeng Q."/>
            <person name="Gargeya S."/>
            <person name="Alvarado L."/>
            <person name="Berlin A."/>
            <person name="Chapman S.B."/>
            <person name="Chen Z."/>
            <person name="Freedman E."/>
            <person name="Gellesch M."/>
            <person name="Goldberg J."/>
            <person name="Griggs A."/>
            <person name="Gujja S."/>
            <person name="Heilman E."/>
            <person name="Heiman D."/>
            <person name="Howarth C."/>
            <person name="Mehta T."/>
            <person name="Neiman D."/>
            <person name="Pearson M."/>
            <person name="Roberts A."/>
            <person name="Saif S."/>
            <person name="Shea T."/>
            <person name="Shenoy N."/>
            <person name="Sisk P."/>
            <person name="Stolte C."/>
            <person name="Sykes S."/>
            <person name="White J."/>
            <person name="Yandava C."/>
            <person name="Haas B."/>
            <person name="Nusbaum C."/>
            <person name="Birren B."/>
        </authorList>
    </citation>
    <scope>NUCLEOTIDE SEQUENCE</scope>
    <source>
        <strain evidence="4">ATCC 30864</strain>
    </source>
</reference>
<evidence type="ECO:0000256" key="1">
    <source>
        <dbReference type="SAM" id="Coils"/>
    </source>
</evidence>
<evidence type="ECO:0000313" key="3">
    <source>
        <dbReference type="EMBL" id="KJE90197.1"/>
    </source>
</evidence>
<sequence length="590" mass="62185">MLASMGLQRVAAARNLARSISTAATVAVAAAPAAPKGPADKPASGAAPAAATAAAAAAGGKAQPKTRQMTSAERAISKVRSQELVEKGAQVAASLSGRARREALQRIAEEQERAAQFRVELTEEERMASDTKSQETQPAPVQAKAIIHTLESYGRPRGAVVGRAIGAFKSASEAGAILGLLRTLRRYGVALSQSQANVLVERFVAARCPGALIPALTMPWRYGVFPDAKHIELLVRHFTDAPVATVSAADIFRVFHSFVASFRQPTPALVDAMCSFVLTQSSADLESALDIFNFARRSGLAPYSSTATALAVALLEAGDAAGAARLLQAAATPVAPVPNISTQLEDMLLAQADAEKLGHLAPRVSPTLEELPLSLQRVAGGEEQAGLLQVAASYEEEGSELTSEQETAARKQEDAEEAVGTLRRISLEDVADSVADDILSRNASVLEIHSKAYADHVLKALERKARSDKVARMNNVQDIAALIRSVREKKEHEPVKSAAASFVNKSHPDATAVLLQGILGTASSWDEPVLAALQQTSANQRLFAAAGQHIKAARPDQVEPFRAALGRAQTATQLNEEQRALAASALQAFA</sequence>
<accession>A0A0D2VJN6</accession>
<dbReference type="EMBL" id="KE346361">
    <property type="protein sequence ID" value="KJE90197.1"/>
    <property type="molecule type" value="Genomic_DNA"/>
</dbReference>
<dbReference type="RefSeq" id="XP_004364408.2">
    <property type="nucleotide sequence ID" value="XM_004364351.2"/>
</dbReference>
<dbReference type="InParanoid" id="A0A0D2VJN6"/>
<organism evidence="3 4">
    <name type="scientific">Capsaspora owczarzaki (strain ATCC 30864)</name>
    <dbReference type="NCBI Taxonomy" id="595528"/>
    <lineage>
        <taxon>Eukaryota</taxon>
        <taxon>Filasterea</taxon>
        <taxon>Capsaspora</taxon>
    </lineage>
</organism>
<feature type="region of interest" description="Disordered" evidence="2">
    <location>
        <begin position="396"/>
        <end position="416"/>
    </location>
</feature>
<evidence type="ECO:0000313" key="4">
    <source>
        <dbReference type="Proteomes" id="UP000008743"/>
    </source>
</evidence>
<dbReference type="Proteomes" id="UP000008743">
    <property type="component" value="Unassembled WGS sequence"/>
</dbReference>
<feature type="coiled-coil region" evidence="1">
    <location>
        <begin position="100"/>
        <end position="127"/>
    </location>
</feature>
<gene>
    <name evidence="3" type="ORF">CAOG_001540</name>
</gene>
<proteinExistence type="predicted"/>
<evidence type="ECO:0000256" key="2">
    <source>
        <dbReference type="SAM" id="MobiDB-lite"/>
    </source>
</evidence>